<dbReference type="Proteomes" id="UP000001542">
    <property type="component" value="Unassembled WGS sequence"/>
</dbReference>
<dbReference type="OMA" id="VETHKYE"/>
<feature type="coiled-coil region" evidence="1">
    <location>
        <begin position="168"/>
        <end position="430"/>
    </location>
</feature>
<evidence type="ECO:0000313" key="3">
    <source>
        <dbReference type="Proteomes" id="UP000001542"/>
    </source>
</evidence>
<protein>
    <submittedName>
        <fullName evidence="2">Uncharacterized protein</fullName>
    </submittedName>
</protein>
<dbReference type="VEuPathDB" id="TrichDB:TVAG_187940"/>
<dbReference type="STRING" id="5722.A2DVY6"/>
<dbReference type="InParanoid" id="A2DVY6"/>
<organism evidence="2 3">
    <name type="scientific">Trichomonas vaginalis (strain ATCC PRA-98 / G3)</name>
    <dbReference type="NCBI Taxonomy" id="412133"/>
    <lineage>
        <taxon>Eukaryota</taxon>
        <taxon>Metamonada</taxon>
        <taxon>Parabasalia</taxon>
        <taxon>Trichomonadida</taxon>
        <taxon>Trichomonadidae</taxon>
        <taxon>Trichomonas</taxon>
    </lineage>
</organism>
<dbReference type="AlphaFoldDB" id="A2DVY6"/>
<dbReference type="VEuPathDB" id="TrichDB:TVAGG3_0845910"/>
<accession>A2DVY6</accession>
<evidence type="ECO:0000256" key="1">
    <source>
        <dbReference type="SAM" id="Coils"/>
    </source>
</evidence>
<dbReference type="KEGG" id="tva:4773434"/>
<dbReference type="RefSeq" id="XP_001327654.1">
    <property type="nucleotide sequence ID" value="XM_001327619.1"/>
</dbReference>
<reference evidence="2" key="1">
    <citation type="submission" date="2006-10" db="EMBL/GenBank/DDBJ databases">
        <authorList>
            <person name="Amadeo P."/>
            <person name="Zhao Q."/>
            <person name="Wortman J."/>
            <person name="Fraser-Liggett C."/>
            <person name="Carlton J."/>
        </authorList>
    </citation>
    <scope>NUCLEOTIDE SEQUENCE</scope>
    <source>
        <strain evidence="2">G3</strain>
    </source>
</reference>
<evidence type="ECO:0000313" key="2">
    <source>
        <dbReference type="EMBL" id="EAY15431.1"/>
    </source>
</evidence>
<proteinExistence type="predicted"/>
<dbReference type="EMBL" id="DS113256">
    <property type="protein sequence ID" value="EAY15431.1"/>
    <property type="molecule type" value="Genomic_DNA"/>
</dbReference>
<gene>
    <name evidence="2" type="ORF">TVAG_252440</name>
</gene>
<keyword evidence="3" id="KW-1185">Reference proteome</keyword>
<sequence>MQRVQKIFNDVAVYLSQVETELRNLKISQDEIKEKSHKNEEKAELFRQILQSILKDFKLLTLSETNVNQAANCENDDKLITFMTQKCSEIDPLIREKVMRDNHFISDDFFFTNDVAKKKKEIQSIAEQSGPTFAILTAQFLSNEVLQNELLKYTTLQEKHSSEDSVTEEEKKDKMEQNIIENQQLQQQVEDITKQLNNYKSKAKKSLNSQMELQKADIEQKAQIKQLQIQVDNLKSELDVANMKLQVAQNDIEAKEHEKSELIEQFNNQLAQNIEEAVKSKVEEIEQLNTILKQTQIDNASAILQKNKQIKKQEEQFRREIGNLQDQIGAIVQKTEEKRKKQRRNQKLLEQQHQSTINEMNAGFELIKQNMNQVIEQLKEKVQQSNNSIEKLSQQLNQCENENKVLKTENENLANSQKKLQSEFNVMKNQIGKERQQISGQLAAQTMVYEAKIQKAVKEAKDSADKKINEFLEYSYSKFNGFYDIDGGEFGEESFKQLLTMIKSDLEKLNYFQNEATKFTPIK</sequence>
<keyword evidence="1" id="KW-0175">Coiled coil</keyword>
<name>A2DVY6_TRIV3</name>
<reference evidence="2" key="2">
    <citation type="journal article" date="2007" name="Science">
        <title>Draft genome sequence of the sexually transmitted pathogen Trichomonas vaginalis.</title>
        <authorList>
            <person name="Carlton J.M."/>
            <person name="Hirt R.P."/>
            <person name="Silva J.C."/>
            <person name="Delcher A.L."/>
            <person name="Schatz M."/>
            <person name="Zhao Q."/>
            <person name="Wortman J.R."/>
            <person name="Bidwell S.L."/>
            <person name="Alsmark U.C.M."/>
            <person name="Besteiro S."/>
            <person name="Sicheritz-Ponten T."/>
            <person name="Noel C.J."/>
            <person name="Dacks J.B."/>
            <person name="Foster P.G."/>
            <person name="Simillion C."/>
            <person name="Van de Peer Y."/>
            <person name="Miranda-Saavedra D."/>
            <person name="Barton G.J."/>
            <person name="Westrop G.D."/>
            <person name="Mueller S."/>
            <person name="Dessi D."/>
            <person name="Fiori P.L."/>
            <person name="Ren Q."/>
            <person name="Paulsen I."/>
            <person name="Zhang H."/>
            <person name="Bastida-Corcuera F.D."/>
            <person name="Simoes-Barbosa A."/>
            <person name="Brown M.T."/>
            <person name="Hayes R.D."/>
            <person name="Mukherjee M."/>
            <person name="Okumura C.Y."/>
            <person name="Schneider R."/>
            <person name="Smith A.J."/>
            <person name="Vanacova S."/>
            <person name="Villalvazo M."/>
            <person name="Haas B.J."/>
            <person name="Pertea M."/>
            <person name="Feldblyum T.V."/>
            <person name="Utterback T.R."/>
            <person name="Shu C.L."/>
            <person name="Osoegawa K."/>
            <person name="de Jong P.J."/>
            <person name="Hrdy I."/>
            <person name="Horvathova L."/>
            <person name="Zubacova Z."/>
            <person name="Dolezal P."/>
            <person name="Malik S.B."/>
            <person name="Logsdon J.M. Jr."/>
            <person name="Henze K."/>
            <person name="Gupta A."/>
            <person name="Wang C.C."/>
            <person name="Dunne R.L."/>
            <person name="Upcroft J.A."/>
            <person name="Upcroft P."/>
            <person name="White O."/>
            <person name="Salzberg S.L."/>
            <person name="Tang P."/>
            <person name="Chiu C.-H."/>
            <person name="Lee Y.-S."/>
            <person name="Embley T.M."/>
            <person name="Coombs G.H."/>
            <person name="Mottram J.C."/>
            <person name="Tachezy J."/>
            <person name="Fraser-Liggett C.M."/>
            <person name="Johnson P.J."/>
        </authorList>
    </citation>
    <scope>NUCLEOTIDE SEQUENCE [LARGE SCALE GENOMIC DNA]</scope>
    <source>
        <strain evidence="2">G3</strain>
    </source>
</reference>